<dbReference type="Proteomes" id="UP000887229">
    <property type="component" value="Unassembled WGS sequence"/>
</dbReference>
<evidence type="ECO:0000256" key="1">
    <source>
        <dbReference type="SAM" id="MobiDB-lite"/>
    </source>
</evidence>
<name>A0A9P8CPD3_9HYPO</name>
<feature type="region of interest" description="Disordered" evidence="1">
    <location>
        <begin position="227"/>
        <end position="251"/>
    </location>
</feature>
<keyword evidence="3" id="KW-1185">Reference proteome</keyword>
<gene>
    <name evidence="2" type="ORF">F5Z01DRAFT_673889</name>
</gene>
<proteinExistence type="predicted"/>
<dbReference type="RefSeq" id="XP_046118668.1">
    <property type="nucleotide sequence ID" value="XM_046264987.1"/>
</dbReference>
<evidence type="ECO:0000313" key="2">
    <source>
        <dbReference type="EMBL" id="KAG9254744.1"/>
    </source>
</evidence>
<dbReference type="OrthoDB" id="3557758at2759"/>
<feature type="region of interest" description="Disordered" evidence="1">
    <location>
        <begin position="129"/>
        <end position="153"/>
    </location>
</feature>
<accession>A0A9P8CPD3</accession>
<sequence>MNVLHELKTSISRSSLRTTTPLKTTASKASLSSQSTIVLSFSPLASPAPAIEAGSPQSCPATRTPEPDPYIVSDAMPSAYWSGRFMSLFDKFSTQALIPIPPGHIALQATDAGTGLPSTLTALPETHHPLTAHPTTRPKGAGLSTNPRDPATEQEEILQRVFRRLECMCSTEEAKASLQEWRQAYAQKYKQPHLLPYKRVQRTSQAQHQENKISKWIGSGRRSLSSLKEAAASGRSAKRVATERGPVPRPM</sequence>
<reference evidence="2" key="1">
    <citation type="journal article" date="2021" name="IMA Fungus">
        <title>Genomic characterization of three marine fungi, including Emericellopsis atlantica sp. nov. with signatures of a generalist lifestyle and marine biomass degradation.</title>
        <authorList>
            <person name="Hagestad O.C."/>
            <person name="Hou L."/>
            <person name="Andersen J.H."/>
            <person name="Hansen E.H."/>
            <person name="Altermark B."/>
            <person name="Li C."/>
            <person name="Kuhnert E."/>
            <person name="Cox R.J."/>
            <person name="Crous P.W."/>
            <person name="Spatafora J.W."/>
            <person name="Lail K."/>
            <person name="Amirebrahimi M."/>
            <person name="Lipzen A."/>
            <person name="Pangilinan J."/>
            <person name="Andreopoulos W."/>
            <person name="Hayes R.D."/>
            <person name="Ng V."/>
            <person name="Grigoriev I.V."/>
            <person name="Jackson S.A."/>
            <person name="Sutton T.D.S."/>
            <person name="Dobson A.D.W."/>
            <person name="Rama T."/>
        </authorList>
    </citation>
    <scope>NUCLEOTIDE SEQUENCE</scope>
    <source>
        <strain evidence="2">TS7</strain>
    </source>
</reference>
<protein>
    <submittedName>
        <fullName evidence="2">Uncharacterized protein</fullName>
    </submittedName>
</protein>
<comment type="caution">
    <text evidence="2">The sequence shown here is derived from an EMBL/GenBank/DDBJ whole genome shotgun (WGS) entry which is preliminary data.</text>
</comment>
<dbReference type="GeneID" id="70295890"/>
<dbReference type="AlphaFoldDB" id="A0A9P8CPD3"/>
<dbReference type="EMBL" id="MU251253">
    <property type="protein sequence ID" value="KAG9254744.1"/>
    <property type="molecule type" value="Genomic_DNA"/>
</dbReference>
<organism evidence="2 3">
    <name type="scientific">Emericellopsis atlantica</name>
    <dbReference type="NCBI Taxonomy" id="2614577"/>
    <lineage>
        <taxon>Eukaryota</taxon>
        <taxon>Fungi</taxon>
        <taxon>Dikarya</taxon>
        <taxon>Ascomycota</taxon>
        <taxon>Pezizomycotina</taxon>
        <taxon>Sordariomycetes</taxon>
        <taxon>Hypocreomycetidae</taxon>
        <taxon>Hypocreales</taxon>
        <taxon>Bionectriaceae</taxon>
        <taxon>Emericellopsis</taxon>
    </lineage>
</organism>
<evidence type="ECO:0000313" key="3">
    <source>
        <dbReference type="Proteomes" id="UP000887229"/>
    </source>
</evidence>